<protein>
    <submittedName>
        <fullName evidence="1">Uncharacterized protein</fullName>
    </submittedName>
</protein>
<proteinExistence type="predicted"/>
<accession>A0ABU1WH58</accession>
<evidence type="ECO:0000313" key="1">
    <source>
        <dbReference type="EMBL" id="MDR7148588.1"/>
    </source>
</evidence>
<gene>
    <name evidence="1" type="ORF">J2W49_000516</name>
</gene>
<dbReference type="RefSeq" id="WP_310311325.1">
    <property type="nucleotide sequence ID" value="NZ_JAVDWU010000001.1"/>
</dbReference>
<dbReference type="EMBL" id="JAVDWU010000001">
    <property type="protein sequence ID" value="MDR7148588.1"/>
    <property type="molecule type" value="Genomic_DNA"/>
</dbReference>
<reference evidence="1 2" key="1">
    <citation type="submission" date="2023-07" db="EMBL/GenBank/DDBJ databases">
        <title>Sorghum-associated microbial communities from plants grown in Nebraska, USA.</title>
        <authorList>
            <person name="Schachtman D."/>
        </authorList>
    </citation>
    <scope>NUCLEOTIDE SEQUENCE [LARGE SCALE GENOMIC DNA]</scope>
    <source>
        <strain evidence="1 2">4249</strain>
    </source>
</reference>
<keyword evidence="2" id="KW-1185">Reference proteome</keyword>
<organism evidence="1 2">
    <name type="scientific">Hydrogenophaga palleronii</name>
    <dbReference type="NCBI Taxonomy" id="65655"/>
    <lineage>
        <taxon>Bacteria</taxon>
        <taxon>Pseudomonadati</taxon>
        <taxon>Pseudomonadota</taxon>
        <taxon>Betaproteobacteria</taxon>
        <taxon>Burkholderiales</taxon>
        <taxon>Comamonadaceae</taxon>
        <taxon>Hydrogenophaga</taxon>
    </lineage>
</organism>
<sequence length="120" mass="13017">MGIRFKSNTWRAPLRLIDNLLPLRSAAPSAVPRKPSRALQLFARAGWLNLASVPREHATPVAVVATAVPQACGVRVLRSASVGVGGRRDMRMVISGRIGDVCAELDRMAAQEQSSLMRQM</sequence>
<dbReference type="Proteomes" id="UP001265700">
    <property type="component" value="Unassembled WGS sequence"/>
</dbReference>
<name>A0ABU1WH58_9BURK</name>
<evidence type="ECO:0000313" key="2">
    <source>
        <dbReference type="Proteomes" id="UP001265700"/>
    </source>
</evidence>
<comment type="caution">
    <text evidence="1">The sequence shown here is derived from an EMBL/GenBank/DDBJ whole genome shotgun (WGS) entry which is preliminary data.</text>
</comment>